<dbReference type="Proteomes" id="UP000834458">
    <property type="component" value="Unassembled WGS sequence"/>
</dbReference>
<dbReference type="RefSeq" id="WP_156105966.1">
    <property type="nucleotide sequence ID" value="NZ_CAHPSC010000012.1"/>
</dbReference>
<dbReference type="EMBL" id="CAHPSC010000012">
    <property type="protein sequence ID" value="CAB5676687.1"/>
    <property type="molecule type" value="Genomic_DNA"/>
</dbReference>
<evidence type="ECO:0000313" key="2">
    <source>
        <dbReference type="Proteomes" id="UP000834458"/>
    </source>
</evidence>
<sequence>MPNAQQSPERAYKEAQAELEAALQKFQAARAAFAKATGQFIGADDRLIRSFSQLATTAGQGTEAHELAQF</sequence>
<organism evidence="1 2">
    <name type="scientific">Comamonas aquatica</name>
    <dbReference type="NCBI Taxonomy" id="225991"/>
    <lineage>
        <taxon>Bacteria</taxon>
        <taxon>Pseudomonadati</taxon>
        <taxon>Pseudomonadota</taxon>
        <taxon>Betaproteobacteria</taxon>
        <taxon>Burkholderiales</taxon>
        <taxon>Comamonadaceae</taxon>
        <taxon>Comamonas</taxon>
    </lineage>
</organism>
<dbReference type="AlphaFoldDB" id="A0AA35D699"/>
<accession>A0AA35D699</accession>
<evidence type="ECO:0000313" key="1">
    <source>
        <dbReference type="EMBL" id="CAB5676687.1"/>
    </source>
</evidence>
<proteinExistence type="predicted"/>
<name>A0AA35D699_9BURK</name>
<reference evidence="1" key="1">
    <citation type="submission" date="2020-05" db="EMBL/GenBank/DDBJ databases">
        <authorList>
            <person name="Delgado-Blas J."/>
        </authorList>
    </citation>
    <scope>NUCLEOTIDE SEQUENCE</scope>
    <source>
        <strain evidence="1">BB1454</strain>
    </source>
</reference>
<comment type="caution">
    <text evidence="1">The sequence shown here is derived from an EMBL/GenBank/DDBJ whole genome shotgun (WGS) entry which is preliminary data.</text>
</comment>
<protein>
    <submittedName>
        <fullName evidence="1">Uncharacterized protein</fullName>
    </submittedName>
</protein>
<gene>
    <name evidence="1" type="ORF">GHA_01163</name>
</gene>